<evidence type="ECO:0000313" key="2">
    <source>
        <dbReference type="Proteomes" id="UP000050794"/>
    </source>
</evidence>
<evidence type="ECO:0000313" key="3">
    <source>
        <dbReference type="WBParaSite" id="TCNE_0000745001-mRNA-1"/>
    </source>
</evidence>
<dbReference type="Proteomes" id="UP000050794">
    <property type="component" value="Unassembled WGS sequence"/>
</dbReference>
<proteinExistence type="predicted"/>
<protein>
    <submittedName>
        <fullName evidence="1 3">Uncharacterized protein</fullName>
    </submittedName>
</protein>
<organism evidence="2 3">
    <name type="scientific">Toxocara canis</name>
    <name type="common">Canine roundworm</name>
    <dbReference type="NCBI Taxonomy" id="6265"/>
    <lineage>
        <taxon>Eukaryota</taxon>
        <taxon>Metazoa</taxon>
        <taxon>Ecdysozoa</taxon>
        <taxon>Nematoda</taxon>
        <taxon>Chromadorea</taxon>
        <taxon>Rhabditida</taxon>
        <taxon>Spirurina</taxon>
        <taxon>Ascaridomorpha</taxon>
        <taxon>Ascaridoidea</taxon>
        <taxon>Toxocaridae</taxon>
        <taxon>Toxocara</taxon>
    </lineage>
</organism>
<accession>A0A183UG30</accession>
<dbReference type="EMBL" id="UYWY01019684">
    <property type="protein sequence ID" value="VDM38771.1"/>
    <property type="molecule type" value="Genomic_DNA"/>
</dbReference>
<keyword evidence="2" id="KW-1185">Reference proteome</keyword>
<name>A0A183UG30_TOXCA</name>
<gene>
    <name evidence="1" type="ORF">TCNE_LOCUS7450</name>
</gene>
<dbReference type="WBParaSite" id="TCNE_0000745001-mRNA-1">
    <property type="protein sequence ID" value="TCNE_0000745001-mRNA-1"/>
    <property type="gene ID" value="TCNE_0000745001"/>
</dbReference>
<sequence length="228" mass="25043">MYLGVRVGAGRDLDVWAYADAGGGVAVADYQRACGRVIKGMDVRMRGLRFTCGGRGLERGCLWVAGICGGVDVELMLARAWLYRFGYGRKSGDGEIGVGVRMSSGVGVSPHLVGVSPGVDVGVEITLEESDVQEDDIDEHQKPEVGHHSMAPVWHRTQQASQTGHQQRPRNCSRDQLGVTLKYAYRNSLSRRYHRAKRQFVLTGSGPVQQSPPVFFYPLWRRISAPGN</sequence>
<reference evidence="3" key="1">
    <citation type="submission" date="2016-06" db="UniProtKB">
        <authorList>
            <consortium name="WormBaseParasite"/>
        </authorList>
    </citation>
    <scope>IDENTIFICATION</scope>
</reference>
<reference evidence="1 2" key="2">
    <citation type="submission" date="2018-11" db="EMBL/GenBank/DDBJ databases">
        <authorList>
            <consortium name="Pathogen Informatics"/>
        </authorList>
    </citation>
    <scope>NUCLEOTIDE SEQUENCE [LARGE SCALE GENOMIC DNA]</scope>
</reference>
<dbReference type="AlphaFoldDB" id="A0A183UG30"/>
<evidence type="ECO:0000313" key="1">
    <source>
        <dbReference type="EMBL" id="VDM38771.1"/>
    </source>
</evidence>